<dbReference type="PROSITE" id="PS50176">
    <property type="entry name" value="ARM_REPEAT"/>
    <property type="match status" value="2"/>
</dbReference>
<evidence type="ECO:0000256" key="1">
    <source>
        <dbReference type="PROSITE-ProRule" id="PRU00259"/>
    </source>
</evidence>
<proteinExistence type="predicted"/>
<comment type="caution">
    <text evidence="2">The sequence shown here is derived from an EMBL/GenBank/DDBJ whole genome shotgun (WGS) entry which is preliminary data.</text>
</comment>
<sequence length="318" mass="34030">MNVISPTSSGRKFEQLDANSGTSYAPAATVDNQQPVFKPSEQQIQEMHATLKVKTSMMAVGACERVKKFARVFPKDIAESPILSELINIVVEGPMTPLAGAAMSALAAMAMSPDGRQFVCTAGGTAPIIKLISEHFPHPNVDRALTLLMNLSADQVNRKQVREEGGVEALVSIIKISAMDSVMEHAMGTLHNVMLTDIKAKMRAVEAGVAYGLARVLAARLPPNNLSNVRCRMLVSDLLQVPDLHERIQNAAAELGLKLPEAEQVHNFKKNKAMLAAAPALQPSQSERSMGSGANVSRMGSVAGGLDEGVVPLQYIEE</sequence>
<dbReference type="AlphaFoldDB" id="A0A250XBT2"/>
<evidence type="ECO:0000313" key="3">
    <source>
        <dbReference type="Proteomes" id="UP000232323"/>
    </source>
</evidence>
<organism evidence="2 3">
    <name type="scientific">Chlamydomonas eustigma</name>
    <dbReference type="NCBI Taxonomy" id="1157962"/>
    <lineage>
        <taxon>Eukaryota</taxon>
        <taxon>Viridiplantae</taxon>
        <taxon>Chlorophyta</taxon>
        <taxon>core chlorophytes</taxon>
        <taxon>Chlorophyceae</taxon>
        <taxon>CS clade</taxon>
        <taxon>Chlamydomonadales</taxon>
        <taxon>Chlamydomonadaceae</taxon>
        <taxon>Chlamydomonas</taxon>
    </lineage>
</organism>
<dbReference type="InterPro" id="IPR000225">
    <property type="entry name" value="Armadillo"/>
</dbReference>
<name>A0A250XBT2_9CHLO</name>
<evidence type="ECO:0008006" key="4">
    <source>
        <dbReference type="Google" id="ProtNLM"/>
    </source>
</evidence>
<dbReference type="EMBL" id="BEGY01000053">
    <property type="protein sequence ID" value="GAX80535.1"/>
    <property type="molecule type" value="Genomic_DNA"/>
</dbReference>
<dbReference type="InterPro" id="IPR016024">
    <property type="entry name" value="ARM-type_fold"/>
</dbReference>
<dbReference type="SUPFAM" id="SSF48371">
    <property type="entry name" value="ARM repeat"/>
    <property type="match status" value="1"/>
</dbReference>
<protein>
    <recommendedName>
        <fullName evidence="4">Armadillo repeat-containing domain-containing protein</fullName>
    </recommendedName>
</protein>
<dbReference type="OrthoDB" id="7537227at2759"/>
<dbReference type="Gene3D" id="1.25.10.10">
    <property type="entry name" value="Leucine-rich Repeat Variant"/>
    <property type="match status" value="1"/>
</dbReference>
<gene>
    <name evidence="2" type="ORF">CEUSTIGMA_g7973.t1</name>
</gene>
<accession>A0A250XBT2</accession>
<dbReference type="Proteomes" id="UP000232323">
    <property type="component" value="Unassembled WGS sequence"/>
</dbReference>
<evidence type="ECO:0000313" key="2">
    <source>
        <dbReference type="EMBL" id="GAX80535.1"/>
    </source>
</evidence>
<feature type="repeat" description="ARM" evidence="1">
    <location>
        <begin position="165"/>
        <end position="208"/>
    </location>
</feature>
<feature type="repeat" description="ARM" evidence="1">
    <location>
        <begin position="123"/>
        <end position="166"/>
    </location>
</feature>
<dbReference type="InterPro" id="IPR011989">
    <property type="entry name" value="ARM-like"/>
</dbReference>
<keyword evidence="3" id="KW-1185">Reference proteome</keyword>
<reference evidence="2 3" key="1">
    <citation type="submission" date="2017-08" db="EMBL/GenBank/DDBJ databases">
        <title>Acidophilic green algal genome provides insights into adaptation to an acidic environment.</title>
        <authorList>
            <person name="Hirooka S."/>
            <person name="Hirose Y."/>
            <person name="Kanesaki Y."/>
            <person name="Higuchi S."/>
            <person name="Fujiwara T."/>
            <person name="Onuma R."/>
            <person name="Era A."/>
            <person name="Ohbayashi R."/>
            <person name="Uzuka A."/>
            <person name="Nozaki H."/>
            <person name="Yoshikawa H."/>
            <person name="Miyagishima S.Y."/>
        </authorList>
    </citation>
    <scope>NUCLEOTIDE SEQUENCE [LARGE SCALE GENOMIC DNA]</scope>
    <source>
        <strain evidence="2 3">NIES-2499</strain>
    </source>
</reference>